<dbReference type="InterPro" id="IPR050232">
    <property type="entry name" value="FBL13/AtMIF1-like"/>
</dbReference>
<dbReference type="Proteomes" id="UP000554482">
    <property type="component" value="Unassembled WGS sequence"/>
</dbReference>
<comment type="caution">
    <text evidence="1">The sequence shown here is derived from an EMBL/GenBank/DDBJ whole genome shotgun (WGS) entry which is preliminary data.</text>
</comment>
<dbReference type="PANTHER" id="PTHR31900">
    <property type="entry name" value="F-BOX/RNI SUPERFAMILY PROTEIN-RELATED"/>
    <property type="match status" value="1"/>
</dbReference>
<evidence type="ECO:0000313" key="1">
    <source>
        <dbReference type="EMBL" id="KAF5197307.1"/>
    </source>
</evidence>
<reference evidence="1 2" key="1">
    <citation type="submission" date="2020-06" db="EMBL/GenBank/DDBJ databases">
        <title>Transcriptomic and genomic resources for Thalictrum thalictroides and T. hernandezii: Facilitating candidate gene discovery in an emerging model plant lineage.</title>
        <authorList>
            <person name="Arias T."/>
            <person name="Riano-Pachon D.M."/>
            <person name="Di Stilio V.S."/>
        </authorList>
    </citation>
    <scope>NUCLEOTIDE SEQUENCE [LARGE SCALE GENOMIC DNA]</scope>
    <source>
        <strain evidence="2">cv. WT478/WT964</strain>
        <tissue evidence="1">Leaves</tissue>
    </source>
</reference>
<dbReference type="AlphaFoldDB" id="A0A7J6WK82"/>
<evidence type="ECO:0008006" key="3">
    <source>
        <dbReference type="Google" id="ProtNLM"/>
    </source>
</evidence>
<accession>A0A7J6WK82</accession>
<organism evidence="1 2">
    <name type="scientific">Thalictrum thalictroides</name>
    <name type="common">Rue-anemone</name>
    <name type="synonym">Anemone thalictroides</name>
    <dbReference type="NCBI Taxonomy" id="46969"/>
    <lineage>
        <taxon>Eukaryota</taxon>
        <taxon>Viridiplantae</taxon>
        <taxon>Streptophyta</taxon>
        <taxon>Embryophyta</taxon>
        <taxon>Tracheophyta</taxon>
        <taxon>Spermatophyta</taxon>
        <taxon>Magnoliopsida</taxon>
        <taxon>Ranunculales</taxon>
        <taxon>Ranunculaceae</taxon>
        <taxon>Thalictroideae</taxon>
        <taxon>Thalictrum</taxon>
    </lineage>
</organism>
<dbReference type="SUPFAM" id="SSF52047">
    <property type="entry name" value="RNI-like"/>
    <property type="match status" value="1"/>
</dbReference>
<name>A0A7J6WK82_THATH</name>
<dbReference type="OrthoDB" id="1574614at2759"/>
<sequence length="272" mass="31227">KRQYLSNKIKTLKVIKSKTSGDGADYDPSDPEDDMRILNLRCLTLENLIIEDGNDLGRISIHDYSLENLGSLDNAEVDTTIRHNDDNIKEYAIEVRCLNKLLIGLVHTKSLTLSADAFQGKASEEIPNMFKDMSSFRSLRYFKLTNWHTSSCIPALAKLFDRFPCMETLALEKTKEYRQSSTKEEEWGNQFMTQGMFMKLKSVEIKGIDSSEDELKFLEFTLKTALMLENVIMRPTRELSRDSLERLKEFNKKIQHLPRSSAANVTIVVKLS</sequence>
<keyword evidence="2" id="KW-1185">Reference proteome</keyword>
<evidence type="ECO:0000313" key="2">
    <source>
        <dbReference type="Proteomes" id="UP000554482"/>
    </source>
</evidence>
<proteinExistence type="predicted"/>
<protein>
    <recommendedName>
        <fullName evidence="3">FBD domain-containing protein</fullName>
    </recommendedName>
</protein>
<gene>
    <name evidence="1" type="ORF">FRX31_013106</name>
</gene>
<feature type="non-terminal residue" evidence="1">
    <location>
        <position position="1"/>
    </location>
</feature>
<dbReference type="EMBL" id="JABWDY010014823">
    <property type="protein sequence ID" value="KAF5197307.1"/>
    <property type="molecule type" value="Genomic_DNA"/>
</dbReference>
<dbReference type="PANTHER" id="PTHR31900:SF31">
    <property type="entry name" value="F-BOX_LRR-REPEAT PROTEIN 13-LIKE"/>
    <property type="match status" value="1"/>
</dbReference>